<dbReference type="Proteomes" id="UP001162162">
    <property type="component" value="Unassembled WGS sequence"/>
</dbReference>
<name>A0AAV8YD69_9CUCU</name>
<evidence type="ECO:0000313" key="2">
    <source>
        <dbReference type="Proteomes" id="UP001162162"/>
    </source>
</evidence>
<dbReference type="InterPro" id="IPR052417">
    <property type="entry name" value="Dachshund_domain"/>
</dbReference>
<comment type="caution">
    <text evidence="1">The sequence shown here is derived from an EMBL/GenBank/DDBJ whole genome shotgun (WGS) entry which is preliminary data.</text>
</comment>
<evidence type="ECO:0000313" key="1">
    <source>
        <dbReference type="EMBL" id="KAJ8949623.1"/>
    </source>
</evidence>
<dbReference type="AlphaFoldDB" id="A0AAV8YD69"/>
<gene>
    <name evidence="1" type="ORF">NQ318_007388</name>
</gene>
<organism evidence="1 2">
    <name type="scientific">Aromia moschata</name>
    <dbReference type="NCBI Taxonomy" id="1265417"/>
    <lineage>
        <taxon>Eukaryota</taxon>
        <taxon>Metazoa</taxon>
        <taxon>Ecdysozoa</taxon>
        <taxon>Arthropoda</taxon>
        <taxon>Hexapoda</taxon>
        <taxon>Insecta</taxon>
        <taxon>Pterygota</taxon>
        <taxon>Neoptera</taxon>
        <taxon>Endopterygota</taxon>
        <taxon>Coleoptera</taxon>
        <taxon>Polyphaga</taxon>
        <taxon>Cucujiformia</taxon>
        <taxon>Chrysomeloidea</taxon>
        <taxon>Cerambycidae</taxon>
        <taxon>Cerambycinae</taxon>
        <taxon>Callichromatini</taxon>
        <taxon>Aromia</taxon>
    </lineage>
</organism>
<dbReference type="GO" id="GO:0000978">
    <property type="term" value="F:RNA polymerase II cis-regulatory region sequence-specific DNA binding"/>
    <property type="evidence" value="ECO:0007669"/>
    <property type="project" value="TreeGrafter"/>
</dbReference>
<dbReference type="GO" id="GO:0005667">
    <property type="term" value="C:transcription regulator complex"/>
    <property type="evidence" value="ECO:0007669"/>
    <property type="project" value="TreeGrafter"/>
</dbReference>
<dbReference type="GO" id="GO:0000981">
    <property type="term" value="F:DNA-binding transcription factor activity, RNA polymerase II-specific"/>
    <property type="evidence" value="ECO:0007669"/>
    <property type="project" value="TreeGrafter"/>
</dbReference>
<reference evidence="1" key="1">
    <citation type="journal article" date="2023" name="Insect Mol. Biol.">
        <title>Genome sequencing provides insights into the evolution of gene families encoding plant cell wall-degrading enzymes in longhorned beetles.</title>
        <authorList>
            <person name="Shin N.R."/>
            <person name="Okamura Y."/>
            <person name="Kirsch R."/>
            <person name="Pauchet Y."/>
        </authorList>
    </citation>
    <scope>NUCLEOTIDE SEQUENCE</scope>
    <source>
        <strain evidence="1">AMC_N1</strain>
    </source>
</reference>
<keyword evidence="2" id="KW-1185">Reference proteome</keyword>
<protein>
    <submittedName>
        <fullName evidence="1">Uncharacterized protein</fullName>
    </submittedName>
</protein>
<dbReference type="GO" id="GO:0005634">
    <property type="term" value="C:nucleus"/>
    <property type="evidence" value="ECO:0007669"/>
    <property type="project" value="TreeGrafter"/>
</dbReference>
<sequence>MKLPIEKSPVYHILVQKRLRRERRTRKRLHDQLEIEAKRRAQLEDALRAAGAPEQISIINVTMAQVAYRGKIGYFYIPDR</sequence>
<accession>A0AAV8YD69</accession>
<proteinExistence type="predicted"/>
<dbReference type="EMBL" id="JAPWTK010000114">
    <property type="protein sequence ID" value="KAJ8949623.1"/>
    <property type="molecule type" value="Genomic_DNA"/>
</dbReference>
<dbReference type="PANTHER" id="PTHR12577">
    <property type="entry name" value="DACHSHUND"/>
    <property type="match status" value="1"/>
</dbReference>
<dbReference type="PANTHER" id="PTHR12577:SF6">
    <property type="entry name" value="DACHSHUND, ISOFORM B"/>
    <property type="match status" value="1"/>
</dbReference>